<dbReference type="RefSeq" id="NP_987028.1">
    <property type="nucleotide sequence ID" value="NM_212090.1"/>
</dbReference>
<dbReference type="EMBL" id="AE016820">
    <property type="protein sequence ID" value="AAS54852.1"/>
    <property type="molecule type" value="Genomic_DNA"/>
</dbReference>
<keyword evidence="7 11" id="KW-0406">Ion transport</keyword>
<evidence type="ECO:0000256" key="11">
    <source>
        <dbReference type="RuleBase" id="RU367005"/>
    </source>
</evidence>
<dbReference type="Proteomes" id="UP000000591">
    <property type="component" value="Chromosome VII"/>
</dbReference>
<dbReference type="Pfam" id="PF05680">
    <property type="entry name" value="ATP-synt_E"/>
    <property type="match status" value="1"/>
</dbReference>
<keyword evidence="4 11" id="KW-0138">CF(0)</keyword>
<evidence type="ECO:0000256" key="8">
    <source>
        <dbReference type="ARBA" id="ARBA00023128"/>
    </source>
</evidence>
<evidence type="ECO:0000256" key="4">
    <source>
        <dbReference type="ARBA" id="ARBA00022547"/>
    </source>
</evidence>
<reference evidence="13" key="2">
    <citation type="journal article" date="2013" name="G3 (Bethesda)">
        <title>Genomes of Ashbya fungi isolated from insects reveal four mating-type loci, numerous translocations, lack of transposons, and distinct gene duplications.</title>
        <authorList>
            <person name="Dietrich F.S."/>
            <person name="Voegeli S."/>
            <person name="Kuo S."/>
            <person name="Philippsen P."/>
        </authorList>
    </citation>
    <scope>GENOME REANNOTATION</scope>
    <source>
        <strain evidence="13">ATCC 10895 / CBS 109.51 / FGSC 9923 / NRRL Y-1056</strain>
    </source>
</reference>
<dbReference type="HOGENOM" id="CLU_159435_1_0_1"/>
<comment type="similarity">
    <text evidence="2 11">Belongs to the ATPase e subunit family.</text>
</comment>
<keyword evidence="6 11" id="KW-0999">Mitochondrion inner membrane</keyword>
<evidence type="ECO:0000313" key="12">
    <source>
        <dbReference type="EMBL" id="AAS54852.1"/>
    </source>
</evidence>
<evidence type="ECO:0000313" key="13">
    <source>
        <dbReference type="Proteomes" id="UP000000591"/>
    </source>
</evidence>
<comment type="subcellular location">
    <subcellularLocation>
        <location evidence="1 11">Mitochondrion inner membrane</location>
    </subcellularLocation>
</comment>
<comment type="function">
    <text evidence="11">Subunit e, of the mitochondrial membrane ATP synthase complex (F(1)F(0) ATP synthase or Complex V) that produces ATP from ADP in the presence of a proton gradient across the membrane which is generated by electron transport complexes of the respiratory chain. ATP synthase complex consist of a soluble F(1) head domain - the catalytic core - and a membrane F(1) domain - the membrane proton channel. These two domains are linked by a central stalk rotating inside the F(1) region and a stationary peripheral stalk. During catalysis, ATP synthesis in the catalytic domain of F(1) is coupled via a rotary mechanism of the central stalk subunits to proton translocation. In vivo, can only synthesize ATP although its ATP hydrolase activity can be activated artificially in vitro. Part of the complex F(0) domain.</text>
</comment>
<keyword evidence="9" id="KW-0472">Membrane</keyword>
<keyword evidence="5 11" id="KW-0375">Hydrogen ion transport</keyword>
<dbReference type="InterPro" id="IPR008386">
    <property type="entry name" value="ATP_synth_F0_esu_mt"/>
</dbReference>
<evidence type="ECO:0000256" key="1">
    <source>
        <dbReference type="ARBA" id="ARBA00004273"/>
    </source>
</evidence>
<dbReference type="GO" id="GO:0005743">
    <property type="term" value="C:mitochondrial inner membrane"/>
    <property type="evidence" value="ECO:0007669"/>
    <property type="project" value="UniProtKB-SubCell"/>
</dbReference>
<dbReference type="GO" id="GO:0015078">
    <property type="term" value="F:proton transmembrane transporter activity"/>
    <property type="evidence" value="ECO:0007669"/>
    <property type="project" value="InterPro"/>
</dbReference>
<dbReference type="GO" id="GO:0015986">
    <property type="term" value="P:proton motive force-driven ATP synthesis"/>
    <property type="evidence" value="ECO:0007669"/>
    <property type="project" value="InterPro"/>
</dbReference>
<dbReference type="InParanoid" id="Q74Z44"/>
<keyword evidence="8 11" id="KW-0496">Mitochondrion</keyword>
<dbReference type="AlphaFoldDB" id="Q74Z44"/>
<dbReference type="FunCoup" id="Q74Z44">
    <property type="interactions" value="126"/>
</dbReference>
<comment type="subunit">
    <text evidence="11">F-type ATPases have 2 components, CF(1) - the catalytic core - and CF(0) - the membrane proton channel. CF(1) and CF(0) have multiple subunits.</text>
</comment>
<gene>
    <name evidence="12" type="ORF">AGOS_AGR362C</name>
</gene>
<protein>
    <recommendedName>
        <fullName evidence="11">ATP synthase F(0) complex subunit e, mitochondrial</fullName>
    </recommendedName>
</protein>
<organism evidence="12 13">
    <name type="scientific">Eremothecium gossypii (strain ATCC 10895 / CBS 109.51 / FGSC 9923 / NRRL Y-1056)</name>
    <name type="common">Yeast</name>
    <name type="synonym">Ashbya gossypii</name>
    <dbReference type="NCBI Taxonomy" id="284811"/>
    <lineage>
        <taxon>Eukaryota</taxon>
        <taxon>Fungi</taxon>
        <taxon>Dikarya</taxon>
        <taxon>Ascomycota</taxon>
        <taxon>Saccharomycotina</taxon>
        <taxon>Saccharomycetes</taxon>
        <taxon>Saccharomycetales</taxon>
        <taxon>Saccharomycetaceae</taxon>
        <taxon>Eremothecium</taxon>
    </lineage>
</organism>
<keyword evidence="10 11" id="KW-0066">ATP synthesis</keyword>
<dbReference type="GO" id="GO:0045259">
    <property type="term" value="C:proton-transporting ATP synthase complex"/>
    <property type="evidence" value="ECO:0007669"/>
    <property type="project" value="UniProtKB-UniRule"/>
</dbReference>
<dbReference type="KEGG" id="ago:AGOS_AGR362C"/>
<keyword evidence="13" id="KW-1185">Reference proteome</keyword>
<evidence type="ECO:0000256" key="3">
    <source>
        <dbReference type="ARBA" id="ARBA00022448"/>
    </source>
</evidence>
<evidence type="ECO:0000256" key="9">
    <source>
        <dbReference type="ARBA" id="ARBA00023136"/>
    </source>
</evidence>
<evidence type="ECO:0000256" key="6">
    <source>
        <dbReference type="ARBA" id="ARBA00022792"/>
    </source>
</evidence>
<reference evidence="12 13" key="1">
    <citation type="journal article" date="2004" name="Science">
        <title>The Ashbya gossypii genome as a tool for mapping the ancient Saccharomyces cerevisiae genome.</title>
        <authorList>
            <person name="Dietrich F.S."/>
            <person name="Voegeli S."/>
            <person name="Brachat S."/>
            <person name="Lerch A."/>
            <person name="Gates K."/>
            <person name="Steiner S."/>
            <person name="Mohr C."/>
            <person name="Pohlmann R."/>
            <person name="Luedi P."/>
            <person name="Choi S."/>
            <person name="Wing R.A."/>
            <person name="Flavier A."/>
            <person name="Gaffney T.D."/>
            <person name="Philippsen P."/>
        </authorList>
    </citation>
    <scope>NUCLEOTIDE SEQUENCE [LARGE SCALE GENOMIC DNA]</scope>
    <source>
        <strain evidence="13">ATCC 10895 / CBS 109.51 / FGSC 9923 / NRRL Y-1056</strain>
    </source>
</reference>
<dbReference type="STRING" id="284811.Q74Z44"/>
<dbReference type="GeneID" id="4623331"/>
<dbReference type="OMA" id="WARDHPS"/>
<name>Q74Z44_EREGS</name>
<evidence type="ECO:0000256" key="5">
    <source>
        <dbReference type="ARBA" id="ARBA00022781"/>
    </source>
</evidence>
<evidence type="ECO:0000256" key="10">
    <source>
        <dbReference type="ARBA" id="ARBA00023310"/>
    </source>
</evidence>
<accession>Q74Z44</accession>
<dbReference type="OrthoDB" id="2125027at2759"/>
<dbReference type="eggNOG" id="ENOG502SDS3">
    <property type="taxonomic scope" value="Eukaryota"/>
</dbReference>
<sequence>MSTLNVLRYTALGLGVVAGVKNDWSLQSEAKHKQKSEEQAKQLKLVEEAKTEYAKLHSKGSAVASTAQFDLEDPNMDFGAAIEGAVAALQ</sequence>
<evidence type="ECO:0000256" key="7">
    <source>
        <dbReference type="ARBA" id="ARBA00023065"/>
    </source>
</evidence>
<keyword evidence="3 11" id="KW-0813">Transport</keyword>
<evidence type="ECO:0000256" key="2">
    <source>
        <dbReference type="ARBA" id="ARBA00007333"/>
    </source>
</evidence>
<proteinExistence type="inferred from homology"/>